<gene>
    <name evidence="2" type="ORF">R54876_GBNLAHCA_00888</name>
</gene>
<organism evidence="2 3">
    <name type="scientific">Eupransor demetentiae</name>
    <dbReference type="NCBI Taxonomy" id="3109584"/>
    <lineage>
        <taxon>Bacteria</taxon>
        <taxon>Bacillati</taxon>
        <taxon>Bacillota</taxon>
        <taxon>Bacilli</taxon>
        <taxon>Lactobacillales</taxon>
        <taxon>Lactobacillaceae</taxon>
        <taxon>Eupransor</taxon>
    </lineage>
</organism>
<evidence type="ECO:0000313" key="2">
    <source>
        <dbReference type="EMBL" id="CAK8054324.1"/>
    </source>
</evidence>
<dbReference type="Proteomes" id="UP001314241">
    <property type="component" value="Unassembled WGS sequence"/>
</dbReference>
<sequence length="212" mass="23306">MKIGIIGATGKLGSILTKKLAIDGEDVTAIVRHPERLNSRKNIHILNKDLFDLKPEDVQIFDVVISTYGPSVDKPQQLVDAMQHLADIFSEQKIKLVVTGGVGPLYLDNSKNLRVADSTDVPKPFVALAKAEAKSFDILKQAYNVDWLYFAPAFELSTNRASALEYVISGDVLRFADDGTSSLSYELYADAIVNLIQTKPSISHEIISVSEK</sequence>
<keyword evidence="3" id="KW-1185">Reference proteome</keyword>
<dbReference type="InterPro" id="IPR016040">
    <property type="entry name" value="NAD(P)-bd_dom"/>
</dbReference>
<proteinExistence type="predicted"/>
<dbReference type="PANTHER" id="PTHR43355">
    <property type="entry name" value="FLAVIN REDUCTASE (NADPH)"/>
    <property type="match status" value="1"/>
</dbReference>
<dbReference type="Gene3D" id="3.40.50.720">
    <property type="entry name" value="NAD(P)-binding Rossmann-like Domain"/>
    <property type="match status" value="1"/>
</dbReference>
<feature type="domain" description="NAD(P)-binding" evidence="1">
    <location>
        <begin position="7"/>
        <end position="195"/>
    </location>
</feature>
<dbReference type="InterPro" id="IPR051606">
    <property type="entry name" value="Polyketide_Oxido-like"/>
</dbReference>
<protein>
    <submittedName>
        <fullName evidence="2">NADH-flavin reductase (YwnB)</fullName>
    </submittedName>
</protein>
<dbReference type="RefSeq" id="WP_349641877.1">
    <property type="nucleotide sequence ID" value="NZ_CAWVOH010000002.1"/>
</dbReference>
<name>A0ABM9N572_9LACO</name>
<dbReference type="SUPFAM" id="SSF51735">
    <property type="entry name" value="NAD(P)-binding Rossmann-fold domains"/>
    <property type="match status" value="1"/>
</dbReference>
<reference evidence="2 3" key="1">
    <citation type="submission" date="2024-01" db="EMBL/GenBank/DDBJ databases">
        <authorList>
            <person name="Botero Cardona J."/>
        </authorList>
    </citation>
    <scope>NUCLEOTIDE SEQUENCE [LARGE SCALE GENOMIC DNA]</scope>
    <source>
        <strain evidence="2 3">LMG 33000</strain>
    </source>
</reference>
<dbReference type="PANTHER" id="PTHR43355:SF2">
    <property type="entry name" value="FLAVIN REDUCTASE (NADPH)"/>
    <property type="match status" value="1"/>
</dbReference>
<evidence type="ECO:0000259" key="1">
    <source>
        <dbReference type="Pfam" id="PF13460"/>
    </source>
</evidence>
<dbReference type="InterPro" id="IPR036291">
    <property type="entry name" value="NAD(P)-bd_dom_sf"/>
</dbReference>
<accession>A0ABM9N572</accession>
<comment type="caution">
    <text evidence="2">The sequence shown here is derived from an EMBL/GenBank/DDBJ whole genome shotgun (WGS) entry which is preliminary data.</text>
</comment>
<dbReference type="Pfam" id="PF13460">
    <property type="entry name" value="NAD_binding_10"/>
    <property type="match status" value="1"/>
</dbReference>
<dbReference type="EMBL" id="CAWVOH010000002">
    <property type="protein sequence ID" value="CAK8054324.1"/>
    <property type="molecule type" value="Genomic_DNA"/>
</dbReference>
<evidence type="ECO:0000313" key="3">
    <source>
        <dbReference type="Proteomes" id="UP001314241"/>
    </source>
</evidence>